<dbReference type="PANTHER" id="PTHR43271">
    <property type="entry name" value="BLL2771 PROTEIN"/>
    <property type="match status" value="1"/>
</dbReference>
<feature type="transmembrane region" description="Helical" evidence="9">
    <location>
        <begin position="118"/>
        <end position="139"/>
    </location>
</feature>
<keyword evidence="5 9" id="KW-0812">Transmembrane</keyword>
<keyword evidence="6 9" id="KW-1133">Transmembrane helix</keyword>
<dbReference type="InterPro" id="IPR020846">
    <property type="entry name" value="MFS_dom"/>
</dbReference>
<dbReference type="Gene3D" id="1.20.1250.20">
    <property type="entry name" value="MFS general substrate transporter like domains"/>
    <property type="match status" value="1"/>
</dbReference>
<dbReference type="EMBL" id="QYBC01000001">
    <property type="protein sequence ID" value="RYB07844.1"/>
    <property type="molecule type" value="Genomic_DNA"/>
</dbReference>
<dbReference type="AlphaFoldDB" id="A0A4Q2RIL5"/>
<gene>
    <name evidence="11" type="ORF">D3272_01615</name>
</gene>
<feature type="compositionally biased region" description="Low complexity" evidence="8">
    <location>
        <begin position="53"/>
        <end position="64"/>
    </location>
</feature>
<dbReference type="CDD" id="cd17324">
    <property type="entry name" value="MFS_NepI_like"/>
    <property type="match status" value="1"/>
</dbReference>
<evidence type="ECO:0000256" key="2">
    <source>
        <dbReference type="ARBA" id="ARBA00008335"/>
    </source>
</evidence>
<evidence type="ECO:0000256" key="5">
    <source>
        <dbReference type="ARBA" id="ARBA00022692"/>
    </source>
</evidence>
<dbReference type="OrthoDB" id="63984at2"/>
<dbReference type="InterPro" id="IPR011701">
    <property type="entry name" value="MFS"/>
</dbReference>
<keyword evidence="4" id="KW-1003">Cell membrane</keyword>
<evidence type="ECO:0000256" key="4">
    <source>
        <dbReference type="ARBA" id="ARBA00022475"/>
    </source>
</evidence>
<proteinExistence type="inferred from homology"/>
<evidence type="ECO:0000256" key="1">
    <source>
        <dbReference type="ARBA" id="ARBA00004651"/>
    </source>
</evidence>
<dbReference type="InterPro" id="IPR036259">
    <property type="entry name" value="MFS_trans_sf"/>
</dbReference>
<comment type="subcellular location">
    <subcellularLocation>
        <location evidence="1">Cell membrane</location>
        <topology evidence="1">Multi-pass membrane protein</topology>
    </subcellularLocation>
</comment>
<evidence type="ECO:0000256" key="6">
    <source>
        <dbReference type="ARBA" id="ARBA00022989"/>
    </source>
</evidence>
<feature type="transmembrane region" description="Helical" evidence="9">
    <location>
        <begin position="378"/>
        <end position="403"/>
    </location>
</feature>
<keyword evidence="3" id="KW-0813">Transport</keyword>
<evidence type="ECO:0000256" key="9">
    <source>
        <dbReference type="SAM" id="Phobius"/>
    </source>
</evidence>
<dbReference type="GO" id="GO:0005886">
    <property type="term" value="C:plasma membrane"/>
    <property type="evidence" value="ECO:0007669"/>
    <property type="project" value="UniProtKB-SubCell"/>
</dbReference>
<evidence type="ECO:0000256" key="8">
    <source>
        <dbReference type="SAM" id="MobiDB-lite"/>
    </source>
</evidence>
<dbReference type="PANTHER" id="PTHR43271:SF1">
    <property type="entry name" value="INNER MEMBRANE TRANSPORT PROTEIN YNFM"/>
    <property type="match status" value="1"/>
</dbReference>
<protein>
    <submittedName>
        <fullName evidence="11">MFS transporter</fullName>
    </submittedName>
</protein>
<organism evidence="11 12">
    <name type="scientific">Lichenibacterium ramalinae</name>
    <dbReference type="NCBI Taxonomy" id="2316527"/>
    <lineage>
        <taxon>Bacteria</taxon>
        <taxon>Pseudomonadati</taxon>
        <taxon>Pseudomonadota</taxon>
        <taxon>Alphaproteobacteria</taxon>
        <taxon>Hyphomicrobiales</taxon>
        <taxon>Lichenihabitantaceae</taxon>
        <taxon>Lichenibacterium</taxon>
    </lineage>
</organism>
<feature type="transmembrane region" description="Helical" evidence="9">
    <location>
        <begin position="289"/>
        <end position="309"/>
    </location>
</feature>
<evidence type="ECO:0000259" key="10">
    <source>
        <dbReference type="PROSITE" id="PS50850"/>
    </source>
</evidence>
<dbReference type="PROSITE" id="PS50850">
    <property type="entry name" value="MFS"/>
    <property type="match status" value="1"/>
</dbReference>
<sequence length="471" mass="47720">MDIGLRRPRWSPGAARVPPRGTPNRRPPVPRRDDLQNAVGQAPAAPSLETGSLPDAAALAGGPATPEPSGAETHNRVGSPRYIRTSLALFLAGFATFSLLYCPQPLLPTLSRAFGVDAAAASLSISFSTACLALSIVAAATLSDLKGRKSVMMLSLLAASALNVVAAAAPSWPLFLLARALEGVALGGVPAVAMTYLAEETEARGLGLAMGIYVGATAVGGMGGRVITGLVAQAFDWRAAVATIGALGLLNALGFLLLLPASRHFRARAVDVRTQALAFRGALADRRLLAVYAFAFLAMGGFVAIYNYAGFRLEAPPYGLDQAQEGLIFTLYLLGTLSSTLAGTLADRLGRAPVMALALAVALLGVGATLFAPLAAVVLGIALVTLGFFAGHGVASGTVGGLAGPNKAQAASLYLLSYYLGSSVLGTLGGTFWTAGGWAGVAGFVAALFAGATLLALALAAAVRRSGPAVP</sequence>
<evidence type="ECO:0000256" key="3">
    <source>
        <dbReference type="ARBA" id="ARBA00022448"/>
    </source>
</evidence>
<dbReference type="Proteomes" id="UP000289411">
    <property type="component" value="Unassembled WGS sequence"/>
</dbReference>
<comment type="similarity">
    <text evidence="2">Belongs to the major facilitator superfamily.</text>
</comment>
<feature type="transmembrane region" description="Helical" evidence="9">
    <location>
        <begin position="329"/>
        <end position="346"/>
    </location>
</feature>
<dbReference type="Pfam" id="PF07690">
    <property type="entry name" value="MFS_1"/>
    <property type="match status" value="1"/>
</dbReference>
<dbReference type="GO" id="GO:0022857">
    <property type="term" value="F:transmembrane transporter activity"/>
    <property type="evidence" value="ECO:0007669"/>
    <property type="project" value="InterPro"/>
</dbReference>
<comment type="caution">
    <text evidence="11">The sequence shown here is derived from an EMBL/GenBank/DDBJ whole genome shotgun (WGS) entry which is preliminary data.</text>
</comment>
<feature type="transmembrane region" description="Helical" evidence="9">
    <location>
        <begin position="415"/>
        <end position="435"/>
    </location>
</feature>
<evidence type="ECO:0000256" key="7">
    <source>
        <dbReference type="ARBA" id="ARBA00023136"/>
    </source>
</evidence>
<reference evidence="11 12" key="1">
    <citation type="submission" date="2018-09" db="EMBL/GenBank/DDBJ databases">
        <authorList>
            <person name="Grouzdev D.S."/>
            <person name="Krutkina M.S."/>
        </authorList>
    </citation>
    <scope>NUCLEOTIDE SEQUENCE [LARGE SCALE GENOMIC DNA]</scope>
    <source>
        <strain evidence="11 12">RmlP001</strain>
    </source>
</reference>
<dbReference type="SUPFAM" id="SSF103473">
    <property type="entry name" value="MFS general substrate transporter"/>
    <property type="match status" value="1"/>
</dbReference>
<name>A0A4Q2RIL5_9HYPH</name>
<keyword evidence="12" id="KW-1185">Reference proteome</keyword>
<feature type="transmembrane region" description="Helical" evidence="9">
    <location>
        <begin position="176"/>
        <end position="198"/>
    </location>
</feature>
<feature type="transmembrane region" description="Helical" evidence="9">
    <location>
        <begin position="205"/>
        <end position="227"/>
    </location>
</feature>
<feature type="transmembrane region" description="Helical" evidence="9">
    <location>
        <begin position="239"/>
        <end position="259"/>
    </location>
</feature>
<feature type="transmembrane region" description="Helical" evidence="9">
    <location>
        <begin position="151"/>
        <end position="170"/>
    </location>
</feature>
<feature type="transmembrane region" description="Helical" evidence="9">
    <location>
        <begin position="353"/>
        <end position="372"/>
    </location>
</feature>
<evidence type="ECO:0000313" key="11">
    <source>
        <dbReference type="EMBL" id="RYB07844.1"/>
    </source>
</evidence>
<reference evidence="11 12" key="2">
    <citation type="submission" date="2019-02" db="EMBL/GenBank/DDBJ databases">
        <title>'Lichenibacterium ramalinii' gen. nov. sp. nov., 'Lichenibacterium minor' gen. nov. sp. nov.</title>
        <authorList>
            <person name="Pankratov T."/>
        </authorList>
    </citation>
    <scope>NUCLEOTIDE SEQUENCE [LARGE SCALE GENOMIC DNA]</scope>
    <source>
        <strain evidence="11 12">RmlP001</strain>
    </source>
</reference>
<feature type="transmembrane region" description="Helical" evidence="9">
    <location>
        <begin position="441"/>
        <end position="463"/>
    </location>
</feature>
<feature type="region of interest" description="Disordered" evidence="8">
    <location>
        <begin position="1"/>
        <end position="77"/>
    </location>
</feature>
<keyword evidence="7 9" id="KW-0472">Membrane</keyword>
<feature type="domain" description="Major facilitator superfamily (MFS) profile" evidence="10">
    <location>
        <begin position="81"/>
        <end position="464"/>
    </location>
</feature>
<feature type="transmembrane region" description="Helical" evidence="9">
    <location>
        <begin position="86"/>
        <end position="106"/>
    </location>
</feature>
<accession>A0A4Q2RIL5</accession>
<evidence type="ECO:0000313" key="12">
    <source>
        <dbReference type="Proteomes" id="UP000289411"/>
    </source>
</evidence>